<proteinExistence type="predicted"/>
<reference evidence="3" key="1">
    <citation type="submission" date="2024-06" db="EMBL/GenBank/DDBJ databases">
        <authorList>
            <person name="Ryan C."/>
        </authorList>
    </citation>
    <scope>NUCLEOTIDE SEQUENCE [LARGE SCALE GENOMIC DNA]</scope>
</reference>
<evidence type="ECO:0000313" key="2">
    <source>
        <dbReference type="EMBL" id="CAL5083000.1"/>
    </source>
</evidence>
<dbReference type="AlphaFoldDB" id="A0ABC9FVP2"/>
<organism evidence="2 3">
    <name type="scientific">Urochloa decumbens</name>
    <dbReference type="NCBI Taxonomy" id="240449"/>
    <lineage>
        <taxon>Eukaryota</taxon>
        <taxon>Viridiplantae</taxon>
        <taxon>Streptophyta</taxon>
        <taxon>Embryophyta</taxon>
        <taxon>Tracheophyta</taxon>
        <taxon>Spermatophyta</taxon>
        <taxon>Magnoliopsida</taxon>
        <taxon>Liliopsida</taxon>
        <taxon>Poales</taxon>
        <taxon>Poaceae</taxon>
        <taxon>PACMAD clade</taxon>
        <taxon>Panicoideae</taxon>
        <taxon>Panicodae</taxon>
        <taxon>Paniceae</taxon>
        <taxon>Melinidinae</taxon>
        <taxon>Urochloa</taxon>
    </lineage>
</organism>
<dbReference type="Pfam" id="PF20241">
    <property type="entry name" value="DUF6598"/>
    <property type="match status" value="1"/>
</dbReference>
<accession>A0ABC9FVP2</accession>
<dbReference type="Proteomes" id="UP001497457">
    <property type="component" value="Chromosome 7b"/>
</dbReference>
<protein>
    <recommendedName>
        <fullName evidence="1">DUF6598 domain-containing protein</fullName>
    </recommendedName>
</protein>
<evidence type="ECO:0000313" key="3">
    <source>
        <dbReference type="Proteomes" id="UP001497457"/>
    </source>
</evidence>
<dbReference type="EMBL" id="OZ075117">
    <property type="protein sequence ID" value="CAL5083000.1"/>
    <property type="molecule type" value="Genomic_DNA"/>
</dbReference>
<keyword evidence="3" id="KW-1185">Reference proteome</keyword>
<dbReference type="PANTHER" id="PTHR33065:SF88">
    <property type="entry name" value="OS11G0104220 PROTEIN"/>
    <property type="match status" value="1"/>
</dbReference>
<reference evidence="2 3" key="2">
    <citation type="submission" date="2024-10" db="EMBL/GenBank/DDBJ databases">
        <authorList>
            <person name="Ryan C."/>
        </authorList>
    </citation>
    <scope>NUCLEOTIDE SEQUENCE [LARGE SCALE GENOMIC DNA]</scope>
</reference>
<feature type="domain" description="DUF6598" evidence="1">
    <location>
        <begin position="107"/>
        <end position="350"/>
    </location>
</feature>
<dbReference type="PANTHER" id="PTHR33065">
    <property type="entry name" value="OS07G0486400 PROTEIN"/>
    <property type="match status" value="1"/>
</dbReference>
<dbReference type="InterPro" id="IPR046533">
    <property type="entry name" value="DUF6598"/>
</dbReference>
<gene>
    <name evidence="2" type="ORF">URODEC1_LOCUS109662</name>
</gene>
<evidence type="ECO:0000259" key="1">
    <source>
        <dbReference type="Pfam" id="PF20241"/>
    </source>
</evidence>
<name>A0ABC9FVP2_9POAL</name>
<sequence>MIGFGGGPGAQLSEYGGRKTSAGEKVRSMIGFGSSVATTPAALREMLKAAYAEEAAAGDNATSLSIGCLLTWMNFHRDVPLEETTDLGPKSFTYGPVPFEARSDDTAQVYSVAVKGIKPELGFQWPLDVYGFVAARDNLDCKRNIIFRRDRSNCQRLTTEDSSLVLTGPSRAVLASDIMNFEIELKIKGSRESEDKILSFLVIEHNCIIARSSYGKLFRETHTNKYCTTKLLFSQLRDAVEATIDVKVVEGSWSQDFCPRFVARTKSFPSADFLLFDPRESMVVSDEGTIQLSRSVVTVESDGELQLSVEAQEPGSSAVVVSDTMRLIPKRMGTTDGYFNIGFCKMEVCVSWSLLLPFL</sequence>